<sequence>MKRLMPLLGAAAIILIIAYYETAYSIEDGAFNEQYDYPQIPVVNESSEEDDVTVSANEDSHPLAGLTPEIELKYESETIEDGYLVETHRQYEVYRDHNNQIIQSVPTSHYEYIRYRIE</sequence>
<protein>
    <submittedName>
        <fullName evidence="1">Uncharacterized protein</fullName>
    </submittedName>
</protein>
<dbReference type="RefSeq" id="WP_214477096.1">
    <property type="nucleotide sequence ID" value="NZ_CP071709.1"/>
</dbReference>
<dbReference type="EMBL" id="CP071709">
    <property type="protein sequence ID" value="QVY61864.1"/>
    <property type="molecule type" value="Genomic_DNA"/>
</dbReference>
<reference evidence="1 2" key="1">
    <citation type="submission" date="2021-03" db="EMBL/GenBank/DDBJ databases">
        <title>The first data on the complete genome of the tetrodotoxin-producing bacterium.</title>
        <authorList>
            <person name="Melnikova D.I."/>
            <person name="Nijland R."/>
            <person name="Magarlamov T.Y."/>
        </authorList>
    </citation>
    <scope>NUCLEOTIDE SEQUENCE [LARGE SCALE GENOMIC DNA]</scope>
    <source>
        <strain evidence="1 2">1839</strain>
    </source>
</reference>
<evidence type="ECO:0000313" key="2">
    <source>
        <dbReference type="Proteomes" id="UP000679247"/>
    </source>
</evidence>
<proteinExistence type="predicted"/>
<evidence type="ECO:0000313" key="1">
    <source>
        <dbReference type="EMBL" id="QVY61864.1"/>
    </source>
</evidence>
<name>A0ABX8FCB0_9BACI</name>
<organism evidence="1 2">
    <name type="scientific">Cytobacillus gottheilii</name>
    <dbReference type="NCBI Taxonomy" id="859144"/>
    <lineage>
        <taxon>Bacteria</taxon>
        <taxon>Bacillati</taxon>
        <taxon>Bacillota</taxon>
        <taxon>Bacilli</taxon>
        <taxon>Bacillales</taxon>
        <taxon>Bacillaceae</taxon>
        <taxon>Cytobacillus</taxon>
    </lineage>
</organism>
<accession>A0ABX8FCB0</accession>
<dbReference type="Proteomes" id="UP000679247">
    <property type="component" value="Chromosome"/>
</dbReference>
<gene>
    <name evidence="1" type="ORF">J1899_01655</name>
</gene>
<keyword evidence="2" id="KW-1185">Reference proteome</keyword>